<dbReference type="InterPro" id="IPR001878">
    <property type="entry name" value="Znf_CCHC"/>
</dbReference>
<evidence type="ECO:0000256" key="5">
    <source>
        <dbReference type="ARBA" id="ARBA00023242"/>
    </source>
</evidence>
<evidence type="ECO:0000256" key="3">
    <source>
        <dbReference type="ARBA" id="ARBA00023125"/>
    </source>
</evidence>
<evidence type="ECO:0000256" key="6">
    <source>
        <dbReference type="PROSITE-ProRule" id="PRU00047"/>
    </source>
</evidence>
<name>A0AAP0QMF3_9ROSI</name>
<organism evidence="11 12">
    <name type="scientific">Citrus x changshan-huyou</name>
    <dbReference type="NCBI Taxonomy" id="2935761"/>
    <lineage>
        <taxon>Eukaryota</taxon>
        <taxon>Viridiplantae</taxon>
        <taxon>Streptophyta</taxon>
        <taxon>Embryophyta</taxon>
        <taxon>Tracheophyta</taxon>
        <taxon>Spermatophyta</taxon>
        <taxon>Magnoliopsida</taxon>
        <taxon>eudicotyledons</taxon>
        <taxon>Gunneridae</taxon>
        <taxon>Pentapetalae</taxon>
        <taxon>rosids</taxon>
        <taxon>malvids</taxon>
        <taxon>Sapindales</taxon>
        <taxon>Rutaceae</taxon>
        <taxon>Aurantioideae</taxon>
        <taxon>Citrus</taxon>
    </lineage>
</organism>
<dbReference type="InterPro" id="IPR052245">
    <property type="entry name" value="Plant_Stress_Dev_TF"/>
</dbReference>
<keyword evidence="6" id="KW-0479">Metal-binding</keyword>
<dbReference type="GO" id="GO:0009739">
    <property type="term" value="P:response to gibberellin"/>
    <property type="evidence" value="ECO:0007669"/>
    <property type="project" value="TreeGrafter"/>
</dbReference>
<dbReference type="Gene3D" id="1.10.10.60">
    <property type="entry name" value="Homeodomain-like"/>
    <property type="match status" value="1"/>
</dbReference>
<keyword evidence="4" id="KW-0804">Transcription</keyword>
<keyword evidence="3" id="KW-0238">DNA-binding</keyword>
<evidence type="ECO:0000256" key="4">
    <source>
        <dbReference type="ARBA" id="ARBA00023163"/>
    </source>
</evidence>
<evidence type="ECO:0000259" key="9">
    <source>
        <dbReference type="PROSITE" id="PS50158"/>
    </source>
</evidence>
<dbReference type="SMART" id="SM00717">
    <property type="entry name" value="SANT"/>
    <property type="match status" value="1"/>
</dbReference>
<reference evidence="11 12" key="1">
    <citation type="submission" date="2024-05" db="EMBL/GenBank/DDBJ databases">
        <title>Haplotype-resolved chromosome-level genome assembly of Huyou (Citrus changshanensis).</title>
        <authorList>
            <person name="Miao C."/>
            <person name="Chen W."/>
            <person name="Wu Y."/>
            <person name="Wang L."/>
            <person name="Zhao S."/>
            <person name="Grierson D."/>
            <person name="Xu C."/>
            <person name="Chen K."/>
        </authorList>
    </citation>
    <scope>NUCLEOTIDE SEQUENCE [LARGE SCALE GENOMIC DNA]</scope>
    <source>
        <strain evidence="11">01-14</strain>
        <tissue evidence="11">Leaf</tissue>
    </source>
</reference>
<dbReference type="PROSITE" id="PS50158">
    <property type="entry name" value="ZF_CCHC"/>
    <property type="match status" value="1"/>
</dbReference>
<feature type="region of interest" description="Disordered" evidence="7">
    <location>
        <begin position="226"/>
        <end position="285"/>
    </location>
</feature>
<dbReference type="GO" id="GO:0008270">
    <property type="term" value="F:zinc ion binding"/>
    <property type="evidence" value="ECO:0007669"/>
    <property type="project" value="UniProtKB-KW"/>
</dbReference>
<dbReference type="NCBIfam" id="TIGR01557">
    <property type="entry name" value="myb_SHAQKYF"/>
    <property type="match status" value="1"/>
</dbReference>
<keyword evidence="12" id="KW-1185">Reference proteome</keyword>
<dbReference type="GO" id="GO:0006355">
    <property type="term" value="P:regulation of DNA-templated transcription"/>
    <property type="evidence" value="ECO:0007669"/>
    <property type="project" value="UniProtKB-ARBA"/>
</dbReference>
<evidence type="ECO:0000313" key="12">
    <source>
        <dbReference type="Proteomes" id="UP001428341"/>
    </source>
</evidence>
<dbReference type="PROSITE" id="PS50090">
    <property type="entry name" value="MYB_LIKE"/>
    <property type="match status" value="1"/>
</dbReference>
<dbReference type="FunFam" id="1.10.10.60:FF:000009">
    <property type="entry name" value="transcription factor MYB1R1"/>
    <property type="match status" value="1"/>
</dbReference>
<dbReference type="PANTHER" id="PTHR44191:SF62">
    <property type="entry name" value="OS04G0341900 PROTEIN"/>
    <property type="match status" value="1"/>
</dbReference>
<dbReference type="InterPro" id="IPR006447">
    <property type="entry name" value="Myb_dom_plants"/>
</dbReference>
<dbReference type="Proteomes" id="UP001428341">
    <property type="component" value="Unassembled WGS sequence"/>
</dbReference>
<evidence type="ECO:0000259" key="8">
    <source>
        <dbReference type="PROSITE" id="PS50090"/>
    </source>
</evidence>
<feature type="compositionally biased region" description="Low complexity" evidence="7">
    <location>
        <begin position="228"/>
        <end position="244"/>
    </location>
</feature>
<keyword evidence="6" id="KW-0863">Zinc-finger</keyword>
<feature type="domain" description="HTH myb-type" evidence="10">
    <location>
        <begin position="117"/>
        <end position="173"/>
    </location>
</feature>
<keyword evidence="5" id="KW-0539">Nucleus</keyword>
<keyword evidence="2" id="KW-0805">Transcription regulation</keyword>
<dbReference type="GO" id="GO:0003677">
    <property type="term" value="F:DNA binding"/>
    <property type="evidence" value="ECO:0007669"/>
    <property type="project" value="UniProtKB-KW"/>
</dbReference>
<dbReference type="SUPFAM" id="SSF46689">
    <property type="entry name" value="Homeodomain-like"/>
    <property type="match status" value="1"/>
</dbReference>
<dbReference type="InterPro" id="IPR017930">
    <property type="entry name" value="Myb_dom"/>
</dbReference>
<keyword evidence="6" id="KW-0862">Zinc</keyword>
<evidence type="ECO:0000256" key="7">
    <source>
        <dbReference type="SAM" id="MobiDB-lite"/>
    </source>
</evidence>
<evidence type="ECO:0000259" key="10">
    <source>
        <dbReference type="PROSITE" id="PS51294"/>
    </source>
</evidence>
<dbReference type="AlphaFoldDB" id="A0AAP0QMF3"/>
<evidence type="ECO:0008006" key="13">
    <source>
        <dbReference type="Google" id="ProtNLM"/>
    </source>
</evidence>
<feature type="domain" description="Myb-like" evidence="8">
    <location>
        <begin position="117"/>
        <end position="169"/>
    </location>
</feature>
<dbReference type="GO" id="GO:0009723">
    <property type="term" value="P:response to ethylene"/>
    <property type="evidence" value="ECO:0007669"/>
    <property type="project" value="TreeGrafter"/>
</dbReference>
<protein>
    <recommendedName>
        <fullName evidence="13">MYB transcription factor</fullName>
    </recommendedName>
</protein>
<evidence type="ECO:0000313" key="11">
    <source>
        <dbReference type="EMBL" id="KAK9208734.1"/>
    </source>
</evidence>
<dbReference type="GO" id="GO:0005634">
    <property type="term" value="C:nucleus"/>
    <property type="evidence" value="ECO:0007669"/>
    <property type="project" value="UniProtKB-SubCell"/>
</dbReference>
<dbReference type="EMBL" id="JBCGBO010000004">
    <property type="protein sequence ID" value="KAK9208734.1"/>
    <property type="molecule type" value="Genomic_DNA"/>
</dbReference>
<comment type="caution">
    <text evidence="11">The sequence shown here is derived from an EMBL/GenBank/DDBJ whole genome shotgun (WGS) entry which is preliminary data.</text>
</comment>
<proteinExistence type="predicted"/>
<dbReference type="Pfam" id="PF00249">
    <property type="entry name" value="Myb_DNA-binding"/>
    <property type="match status" value="1"/>
</dbReference>
<gene>
    <name evidence="11" type="ORF">WN944_001094</name>
</gene>
<dbReference type="PROSITE" id="PS51294">
    <property type="entry name" value="HTH_MYB"/>
    <property type="match status" value="1"/>
</dbReference>
<sequence length="285" mass="30564">MGRKCSHCGNIGHNSRTCTSHKAAGGGGGGGGSSSLRLFGVQLIDVSSSSPSSSSSSSIAMSLKKSFSMDCLSSAAVPSSSSSNSSSLVSIDEDKTAVGYLSDGLIMIPPTSNHQHQERKKGVAWTEEEHRKFLMGLEKLGKGDWRGISRKFVSTRTPTQVASHAQKYFLRLASDLNKKKRRSSLFDMIGIRSSMAAVHHRQVNSSSKQEEQPIRDESAARLHGLIDSQQQPKPSSNASSSKPSLMPPNNSILSPSDDDLELKLATPNSVEENKSSPKPLLIRVT</sequence>
<comment type="subcellular location">
    <subcellularLocation>
        <location evidence="1">Nucleus</location>
    </subcellularLocation>
</comment>
<feature type="domain" description="CCHC-type" evidence="9">
    <location>
        <begin position="3"/>
        <end position="20"/>
    </location>
</feature>
<dbReference type="InterPro" id="IPR001005">
    <property type="entry name" value="SANT/Myb"/>
</dbReference>
<dbReference type="PANTHER" id="PTHR44191">
    <property type="entry name" value="TRANSCRIPTION FACTOR KUA1"/>
    <property type="match status" value="1"/>
</dbReference>
<dbReference type="InterPro" id="IPR009057">
    <property type="entry name" value="Homeodomain-like_sf"/>
</dbReference>
<dbReference type="CDD" id="cd00167">
    <property type="entry name" value="SANT"/>
    <property type="match status" value="1"/>
</dbReference>
<evidence type="ECO:0000256" key="2">
    <source>
        <dbReference type="ARBA" id="ARBA00023015"/>
    </source>
</evidence>
<accession>A0AAP0QMF3</accession>
<evidence type="ECO:0000256" key="1">
    <source>
        <dbReference type="ARBA" id="ARBA00004123"/>
    </source>
</evidence>